<feature type="region of interest" description="Disordered" evidence="7">
    <location>
        <begin position="281"/>
        <end position="303"/>
    </location>
</feature>
<protein>
    <recommendedName>
        <fullName evidence="8">Carboxylesterase type B domain-containing protein</fullName>
    </recommendedName>
</protein>
<dbReference type="PROSITE" id="PS00941">
    <property type="entry name" value="CARBOXYLESTERASE_B_2"/>
    <property type="match status" value="1"/>
</dbReference>
<dbReference type="EMBL" id="JAIQCJ010002027">
    <property type="protein sequence ID" value="KAJ8784967.1"/>
    <property type="molecule type" value="Genomic_DNA"/>
</dbReference>
<evidence type="ECO:0000256" key="3">
    <source>
        <dbReference type="ARBA" id="ARBA00022525"/>
    </source>
</evidence>
<comment type="caution">
    <text evidence="9">The sequence shown here is derived from an EMBL/GenBank/DDBJ whole genome shotgun (WGS) entry which is preliminary data.</text>
</comment>
<reference evidence="9 10" key="1">
    <citation type="submission" date="2022-11" db="EMBL/GenBank/DDBJ databases">
        <title>Whole genome sequence of Eschrichtius robustus ER-17-0199.</title>
        <authorList>
            <person name="Bruniche-Olsen A."/>
            <person name="Black A.N."/>
            <person name="Fields C.J."/>
            <person name="Walden K."/>
            <person name="Dewoody J.A."/>
        </authorList>
    </citation>
    <scope>NUCLEOTIDE SEQUENCE [LARGE SCALE GENOMIC DNA]</scope>
    <source>
        <strain evidence="9">ER-17-0199</strain>
        <tissue evidence="9">Blubber</tissue>
    </source>
</reference>
<dbReference type="SUPFAM" id="SSF53474">
    <property type="entry name" value="alpha/beta-Hydrolases"/>
    <property type="match status" value="1"/>
</dbReference>
<keyword evidence="3" id="KW-0964">Secreted</keyword>
<feature type="domain" description="Carboxylesterase type B" evidence="8">
    <location>
        <begin position="701"/>
        <end position="850"/>
    </location>
</feature>
<keyword evidence="4" id="KW-0732">Signal</keyword>
<organism evidence="9 10">
    <name type="scientific">Eschrichtius robustus</name>
    <name type="common">California gray whale</name>
    <name type="synonym">Eschrichtius gibbosus</name>
    <dbReference type="NCBI Taxonomy" id="9764"/>
    <lineage>
        <taxon>Eukaryota</taxon>
        <taxon>Metazoa</taxon>
        <taxon>Chordata</taxon>
        <taxon>Craniata</taxon>
        <taxon>Vertebrata</taxon>
        <taxon>Euteleostomi</taxon>
        <taxon>Mammalia</taxon>
        <taxon>Eutheria</taxon>
        <taxon>Laurasiatheria</taxon>
        <taxon>Artiodactyla</taxon>
        <taxon>Whippomorpha</taxon>
        <taxon>Cetacea</taxon>
        <taxon>Mysticeti</taxon>
        <taxon>Eschrichtiidae</taxon>
        <taxon>Eschrichtius</taxon>
    </lineage>
</organism>
<dbReference type="GO" id="GO:0006590">
    <property type="term" value="P:thyroid hormone generation"/>
    <property type="evidence" value="ECO:0007669"/>
    <property type="project" value="TreeGrafter"/>
</dbReference>
<sequence>MRKFEKLPESKVIFDADVAVMVKSEVPGSESSLTQCLAGCALDEACSFLTVSTVGSDVSCDFYAWASDHIACTASGQDLPGCSAYARYLGAGNTADAESDSTTVWVSPALHVPYMFTECPWKDTHFAGQEFTTTGQKSFEQTGFQSVLSGMYSPIAFSASGASLTEVHLFCLLACDRDSCCDGFILTQVQGGSIICGLLSSPDVLLCHVRDWRDPSEAQAKAACPGVTYDQDSRQAMLRLGGQEFKSLTPLKGNQSTFTSFQQVYLWKDSDMGSRSESMGCRRAVEPRPASPTETVSNAGLTAPGGPCFSRSSTKRAATLGFKPWSADSKAQVLPEHKLLPDLTTELFSPVDLNQVIVNGNRSLPSQQHWLFKHLFSLQQANLWCLSRCVQEPSFCQLAEVTDSAPLYFTCTLYPEAQVCDDVMESSPKGCRLILPRRPSALFQKKVVLQDKVKNFYTRLPFQKLMGISIRNKVPMFNRSISNGLGIQMCSEENGGAWRILDCGSPDTEVRTYPFGWYQKPGEAVRAGVRSPATASVRQGLDGTSPAWALREGDTEERKQPSCSELVVPVAQNDASSFCPSVALPPLTENVALDSWQSLALSSVVVDPSIRNFDVAHISTAAMGDFSAARDRCLWECSRHQACVVTTLQAQPGAVRCMFYADTQSCTHSLQAPNCQLLLREEATHIYQKPNIPLLGFGTSAPSVTITTHGRLLGRSQAIQVGTSWKQVDQFLGVPYATPPLAGSRFRAPEPLNWTGSWDATKPRASCWQPGVRTPSSPGVSEDCLYLNVFVPQSMAPSMSVLVFFHNAAEGRASGGQPAVDGSFLAAVGNLIVVTASYRVGVFGFLSSGELLALVGTADLLSRGLSKPGLCCSRVPALHLATSNCSRWHLLSSAKSLLHVHYLM</sequence>
<evidence type="ECO:0000256" key="1">
    <source>
        <dbReference type="ARBA" id="ARBA00004613"/>
    </source>
</evidence>
<evidence type="ECO:0000313" key="9">
    <source>
        <dbReference type="EMBL" id="KAJ8784967.1"/>
    </source>
</evidence>
<comment type="subcellular location">
    <subcellularLocation>
        <location evidence="1">Secreted</location>
    </subcellularLocation>
</comment>
<dbReference type="Gene3D" id="3.40.50.1820">
    <property type="entry name" value="alpha/beta hydrolase"/>
    <property type="match status" value="1"/>
</dbReference>
<accession>A0AB34GWV7</accession>
<evidence type="ECO:0000256" key="2">
    <source>
        <dbReference type="ARBA" id="ARBA00005964"/>
    </source>
</evidence>
<dbReference type="PANTHER" id="PTHR14093">
    <property type="entry name" value="HLA CLASS II GAMMA CHAIN"/>
    <property type="match status" value="1"/>
</dbReference>
<name>A0AB34GWV7_ESCRO</name>
<keyword evidence="6" id="KW-0325">Glycoprotein</keyword>
<evidence type="ECO:0000256" key="5">
    <source>
        <dbReference type="ARBA" id="ARBA00022737"/>
    </source>
</evidence>
<gene>
    <name evidence="9" type="ORF">J1605_007523</name>
</gene>
<dbReference type="InterPro" id="IPR002018">
    <property type="entry name" value="CarbesteraseB"/>
</dbReference>
<evidence type="ECO:0000256" key="6">
    <source>
        <dbReference type="ARBA" id="ARBA00023180"/>
    </source>
</evidence>
<keyword evidence="5" id="KW-0677">Repeat</keyword>
<dbReference type="InterPro" id="IPR029058">
    <property type="entry name" value="AB_hydrolase_fold"/>
</dbReference>
<comment type="similarity">
    <text evidence="2">Belongs to the type-B carboxylesterase/lipase family.</text>
</comment>
<keyword evidence="10" id="KW-1185">Reference proteome</keyword>
<dbReference type="Pfam" id="PF00135">
    <property type="entry name" value="COesterase"/>
    <property type="match status" value="1"/>
</dbReference>
<evidence type="ECO:0000256" key="4">
    <source>
        <dbReference type="ARBA" id="ARBA00022729"/>
    </source>
</evidence>
<dbReference type="GO" id="GO:0005615">
    <property type="term" value="C:extracellular space"/>
    <property type="evidence" value="ECO:0007669"/>
    <property type="project" value="TreeGrafter"/>
</dbReference>
<dbReference type="Proteomes" id="UP001159641">
    <property type="component" value="Unassembled WGS sequence"/>
</dbReference>
<proteinExistence type="inferred from homology"/>
<dbReference type="InterPro" id="IPR052001">
    <property type="entry name" value="MHC-II_Gamma/Thyroglobulin"/>
</dbReference>
<evidence type="ECO:0000313" key="10">
    <source>
        <dbReference type="Proteomes" id="UP001159641"/>
    </source>
</evidence>
<evidence type="ECO:0000256" key="7">
    <source>
        <dbReference type="SAM" id="MobiDB-lite"/>
    </source>
</evidence>
<dbReference type="AlphaFoldDB" id="A0AB34GWV7"/>
<dbReference type="InterPro" id="IPR019819">
    <property type="entry name" value="Carboxylesterase_B_CS"/>
</dbReference>
<evidence type="ECO:0000259" key="8">
    <source>
        <dbReference type="Pfam" id="PF00135"/>
    </source>
</evidence>
<dbReference type="PANTHER" id="PTHR14093:SF19">
    <property type="entry name" value="THYROGLOBULIN"/>
    <property type="match status" value="1"/>
</dbReference>